<proteinExistence type="predicted"/>
<sequence length="122" mass="13677">MKTPRDESTYWDLPSDGKDKVHSAWVEWQAKTREKKKQLHQHQQQNEDEVISGRPSGTASIAFRPAVVNEVDFRPAAPSKGSNASRSSGSTINITEPACGTQRKKQKLMWTRRPAPAVSEPH</sequence>
<feature type="region of interest" description="Disordered" evidence="1">
    <location>
        <begin position="32"/>
        <end position="122"/>
    </location>
</feature>
<keyword evidence="3" id="KW-1185">Reference proteome</keyword>
<evidence type="ECO:0000256" key="1">
    <source>
        <dbReference type="SAM" id="MobiDB-lite"/>
    </source>
</evidence>
<gene>
    <name evidence="2" type="ORF">Slin15195_G130500</name>
</gene>
<feature type="compositionally biased region" description="Low complexity" evidence="1">
    <location>
        <begin position="79"/>
        <end position="90"/>
    </location>
</feature>
<dbReference type="Proteomes" id="UP001056384">
    <property type="component" value="Chromosome 15"/>
</dbReference>
<reference evidence="2" key="1">
    <citation type="submission" date="2022-06" db="EMBL/GenBank/DDBJ databases">
        <title>Complete genome sequences of two strains of the flax pathogen Septoria linicola.</title>
        <authorList>
            <person name="Lapalu N."/>
            <person name="Simon A."/>
            <person name="Demenou B."/>
            <person name="Paumier D."/>
            <person name="Guillot M.-P."/>
            <person name="Gout L."/>
            <person name="Valade R."/>
        </authorList>
    </citation>
    <scope>NUCLEOTIDE SEQUENCE</scope>
    <source>
        <strain evidence="2">SE15195</strain>
    </source>
</reference>
<evidence type="ECO:0000313" key="2">
    <source>
        <dbReference type="EMBL" id="USW59731.1"/>
    </source>
</evidence>
<name>A0A9Q9EQE4_9PEZI</name>
<accession>A0A9Q9EQE4</accession>
<protein>
    <submittedName>
        <fullName evidence="2">Uncharacterized protein</fullName>
    </submittedName>
</protein>
<evidence type="ECO:0000313" key="3">
    <source>
        <dbReference type="Proteomes" id="UP001056384"/>
    </source>
</evidence>
<dbReference type="EMBL" id="CP099432">
    <property type="protein sequence ID" value="USW59731.1"/>
    <property type="molecule type" value="Genomic_DNA"/>
</dbReference>
<dbReference type="AlphaFoldDB" id="A0A9Q9EQE4"/>
<organism evidence="2 3">
    <name type="scientific">Septoria linicola</name>
    <dbReference type="NCBI Taxonomy" id="215465"/>
    <lineage>
        <taxon>Eukaryota</taxon>
        <taxon>Fungi</taxon>
        <taxon>Dikarya</taxon>
        <taxon>Ascomycota</taxon>
        <taxon>Pezizomycotina</taxon>
        <taxon>Dothideomycetes</taxon>
        <taxon>Dothideomycetidae</taxon>
        <taxon>Mycosphaerellales</taxon>
        <taxon>Mycosphaerellaceae</taxon>
        <taxon>Septoria</taxon>
    </lineage>
</organism>